<dbReference type="Pfam" id="PF13456">
    <property type="entry name" value="RVT_3"/>
    <property type="match status" value="1"/>
</dbReference>
<dbReference type="PANTHER" id="PTHR48100">
    <property type="entry name" value="BROAD-SPECIFICITY PHOSPHATASE YOR283W-RELATED"/>
    <property type="match status" value="1"/>
</dbReference>
<dbReference type="InterPro" id="IPR036397">
    <property type="entry name" value="RNaseH_sf"/>
</dbReference>
<dbReference type="Pfam" id="PF00300">
    <property type="entry name" value="His_Phos_1"/>
    <property type="match status" value="1"/>
</dbReference>
<dbReference type="Proteomes" id="UP000199065">
    <property type="component" value="Unassembled WGS sequence"/>
</dbReference>
<name>A0A1I2QVL9_9CORY</name>
<keyword evidence="6" id="KW-1185">Reference proteome</keyword>
<dbReference type="Gene3D" id="3.40.50.1240">
    <property type="entry name" value="Phosphoglycerate mutase-like"/>
    <property type="match status" value="1"/>
</dbReference>
<protein>
    <submittedName>
        <fullName evidence="5">Probable phosphoglycerate mutase</fullName>
    </submittedName>
</protein>
<dbReference type="EMBL" id="FOPJ01000002">
    <property type="protein sequence ID" value="SFG30327.1"/>
    <property type="molecule type" value="Genomic_DNA"/>
</dbReference>
<organism evidence="5 6">
    <name type="scientific">Corynebacterium spheniscorum</name>
    <dbReference type="NCBI Taxonomy" id="185761"/>
    <lineage>
        <taxon>Bacteria</taxon>
        <taxon>Bacillati</taxon>
        <taxon>Actinomycetota</taxon>
        <taxon>Actinomycetes</taxon>
        <taxon>Mycobacteriales</taxon>
        <taxon>Corynebacteriaceae</taxon>
        <taxon>Corynebacterium</taxon>
    </lineage>
</organism>
<dbReference type="InterPro" id="IPR012337">
    <property type="entry name" value="RNaseH-like_sf"/>
</dbReference>
<dbReference type="InterPro" id="IPR050275">
    <property type="entry name" value="PGM_Phosphatase"/>
</dbReference>
<gene>
    <name evidence="5" type="ORF">SAMN05660282_00561</name>
</gene>
<dbReference type="GO" id="GO:0003676">
    <property type="term" value="F:nucleic acid binding"/>
    <property type="evidence" value="ECO:0007669"/>
    <property type="project" value="InterPro"/>
</dbReference>
<evidence type="ECO:0000313" key="5">
    <source>
        <dbReference type="EMBL" id="SFG30327.1"/>
    </source>
</evidence>
<evidence type="ECO:0000256" key="3">
    <source>
        <dbReference type="PIRSR" id="PIRSR613078-2"/>
    </source>
</evidence>
<proteinExistence type="predicted"/>
<dbReference type="GO" id="GO:0004523">
    <property type="term" value="F:RNA-DNA hybrid ribonuclease activity"/>
    <property type="evidence" value="ECO:0007669"/>
    <property type="project" value="InterPro"/>
</dbReference>
<dbReference type="Gene3D" id="3.30.420.10">
    <property type="entry name" value="Ribonuclease H-like superfamily/Ribonuclease H"/>
    <property type="match status" value="1"/>
</dbReference>
<dbReference type="OrthoDB" id="5296884at2"/>
<dbReference type="InterPro" id="IPR029033">
    <property type="entry name" value="His_PPase_superfam"/>
</dbReference>
<evidence type="ECO:0000313" key="6">
    <source>
        <dbReference type="Proteomes" id="UP000199065"/>
    </source>
</evidence>
<feature type="active site" description="Tele-phosphohistidine intermediate" evidence="1">
    <location>
        <position position="184"/>
    </location>
</feature>
<evidence type="ECO:0000256" key="2">
    <source>
        <dbReference type="PIRSR" id="PIRSR613078-1"/>
    </source>
</evidence>
<feature type="domain" description="RNase H type-1" evidence="4">
    <location>
        <begin position="1"/>
        <end position="139"/>
    </location>
</feature>
<feature type="active site" description="Proton donor/acceptor" evidence="2">
    <location>
        <position position="262"/>
    </location>
</feature>
<sequence>MKLCIESDGGSRGNPGIAGSGTVIYDGARQKILKEMSYVVGKATNNVAEYHSVINGLRAAKEMGATEVEVYMDSKLVVEQMSGRWKIKHPDMAALAKEAQALVREIGQVSFQWIPRKDNARADALANLAMDALADGAKPGFLGEAPERAAAGNASVEDAAQPVRSPSHWAGHKEEPLRFFLIRHGETEFSTQLRYSGWGDPELTEKGRTQAKRSATRLAEILDGHEVAAIFSSPLSRAKETAQIIQAELGEVQLKEAEALKELNFGTWEGLTFAQARQQDPTLHEAWVDNPADNAPPEGESIRELYQRVRTWRNGLNRHYSGNTLVVVSHVNVIKALVCQALGAGPGSVNRFFLDPAGISEIEFYPPSAGACVRRVNETGHLQGV</sequence>
<evidence type="ECO:0000256" key="1">
    <source>
        <dbReference type="PIRSR" id="PIRSR036922-1"/>
    </source>
</evidence>
<dbReference type="GO" id="GO:0005737">
    <property type="term" value="C:cytoplasm"/>
    <property type="evidence" value="ECO:0007669"/>
    <property type="project" value="TreeGrafter"/>
</dbReference>
<dbReference type="GO" id="GO:0016791">
    <property type="term" value="F:phosphatase activity"/>
    <property type="evidence" value="ECO:0007669"/>
    <property type="project" value="TreeGrafter"/>
</dbReference>
<dbReference type="PANTHER" id="PTHR48100:SF1">
    <property type="entry name" value="HISTIDINE PHOSPHATASE FAMILY PROTEIN-RELATED"/>
    <property type="match status" value="1"/>
</dbReference>
<feature type="active site" description="Proton donor/acceptor; for phosphatase activity" evidence="1">
    <location>
        <position position="262"/>
    </location>
</feature>
<reference evidence="5 6" key="1">
    <citation type="submission" date="2016-10" db="EMBL/GenBank/DDBJ databases">
        <authorList>
            <person name="de Groot N.N."/>
        </authorList>
    </citation>
    <scope>NUCLEOTIDE SEQUENCE [LARGE SCALE GENOMIC DNA]</scope>
    <source>
        <strain>J11</strain>
        <strain evidence="6">PG 39</strain>
    </source>
</reference>
<dbReference type="InterPro" id="IPR002156">
    <property type="entry name" value="RNaseH_domain"/>
</dbReference>
<dbReference type="AlphaFoldDB" id="A0A1I2QVL9"/>
<accession>A0A1I2QVL9</accession>
<feature type="binding site" evidence="3">
    <location>
        <position position="237"/>
    </location>
    <ligand>
        <name>substrate</name>
    </ligand>
</feature>
<dbReference type="PROSITE" id="PS50879">
    <property type="entry name" value="RNASE_H_1"/>
    <property type="match status" value="1"/>
</dbReference>
<dbReference type="SUPFAM" id="SSF53098">
    <property type="entry name" value="Ribonuclease H-like"/>
    <property type="match status" value="1"/>
</dbReference>
<dbReference type="InterPro" id="IPR013078">
    <property type="entry name" value="His_Pase_superF_clade-1"/>
</dbReference>
<dbReference type="SUPFAM" id="SSF53254">
    <property type="entry name" value="Phosphoglycerate mutase-like"/>
    <property type="match status" value="1"/>
</dbReference>
<dbReference type="RefSeq" id="WP_092284170.1">
    <property type="nucleotide sequence ID" value="NZ_FOPJ01000002.1"/>
</dbReference>
<dbReference type="SMART" id="SM00855">
    <property type="entry name" value="PGAM"/>
    <property type="match status" value="1"/>
</dbReference>
<dbReference type="PIRSF" id="PIRSF036922">
    <property type="entry name" value="RNaseH_PGAM"/>
    <property type="match status" value="1"/>
</dbReference>
<dbReference type="NCBIfam" id="NF005567">
    <property type="entry name" value="PRK07238.1"/>
    <property type="match status" value="1"/>
</dbReference>
<evidence type="ECO:0000259" key="4">
    <source>
        <dbReference type="PROSITE" id="PS50879"/>
    </source>
</evidence>
<dbReference type="InterPro" id="IPR014636">
    <property type="entry name" value="RNaseH/PGlycerate_mutase"/>
</dbReference>
<dbReference type="CDD" id="cd09279">
    <property type="entry name" value="RNase_HI_like"/>
    <property type="match status" value="1"/>
</dbReference>
<dbReference type="CDD" id="cd07067">
    <property type="entry name" value="HP_PGM_like"/>
    <property type="match status" value="1"/>
</dbReference>
<dbReference type="STRING" id="185761.SAMN05660282_00561"/>